<keyword evidence="3" id="KW-1185">Reference proteome</keyword>
<protein>
    <submittedName>
        <fullName evidence="2">Uncharacterized protein</fullName>
    </submittedName>
</protein>
<comment type="caution">
    <text evidence="2">The sequence shown here is derived from an EMBL/GenBank/DDBJ whole genome shotgun (WGS) entry which is preliminary data.</text>
</comment>
<organism evidence="2 3">
    <name type="scientific">Pleurodeles waltl</name>
    <name type="common">Iberian ribbed newt</name>
    <dbReference type="NCBI Taxonomy" id="8319"/>
    <lineage>
        <taxon>Eukaryota</taxon>
        <taxon>Metazoa</taxon>
        <taxon>Chordata</taxon>
        <taxon>Craniata</taxon>
        <taxon>Vertebrata</taxon>
        <taxon>Euteleostomi</taxon>
        <taxon>Amphibia</taxon>
        <taxon>Batrachia</taxon>
        <taxon>Caudata</taxon>
        <taxon>Salamandroidea</taxon>
        <taxon>Salamandridae</taxon>
        <taxon>Pleurodelinae</taxon>
        <taxon>Pleurodeles</taxon>
    </lineage>
</organism>
<dbReference type="EMBL" id="JANPWB010000008">
    <property type="protein sequence ID" value="KAJ1162766.1"/>
    <property type="molecule type" value="Genomic_DNA"/>
</dbReference>
<dbReference type="Proteomes" id="UP001066276">
    <property type="component" value="Chromosome 4_2"/>
</dbReference>
<evidence type="ECO:0000256" key="1">
    <source>
        <dbReference type="SAM" id="MobiDB-lite"/>
    </source>
</evidence>
<dbReference type="AlphaFoldDB" id="A0AAV7SD50"/>
<reference evidence="2" key="1">
    <citation type="journal article" date="2022" name="bioRxiv">
        <title>Sequencing and chromosome-scale assembly of the giantPleurodeles waltlgenome.</title>
        <authorList>
            <person name="Brown T."/>
            <person name="Elewa A."/>
            <person name="Iarovenko S."/>
            <person name="Subramanian E."/>
            <person name="Araus A.J."/>
            <person name="Petzold A."/>
            <person name="Susuki M."/>
            <person name="Suzuki K.-i.T."/>
            <person name="Hayashi T."/>
            <person name="Toyoda A."/>
            <person name="Oliveira C."/>
            <person name="Osipova E."/>
            <person name="Leigh N.D."/>
            <person name="Simon A."/>
            <person name="Yun M.H."/>
        </authorList>
    </citation>
    <scope>NUCLEOTIDE SEQUENCE</scope>
    <source>
        <strain evidence="2">20211129_DDA</strain>
        <tissue evidence="2">Liver</tissue>
    </source>
</reference>
<sequence>MTADIAPGVILRLNEGTLDPDGGRDQGLELKATTGKSAEPPGKNQVNGGEHSEEAKILLSGWADQIYRIRVTGLR</sequence>
<name>A0AAV7SD50_PLEWA</name>
<gene>
    <name evidence="2" type="ORF">NDU88_003231</name>
</gene>
<proteinExistence type="predicted"/>
<evidence type="ECO:0000313" key="3">
    <source>
        <dbReference type="Proteomes" id="UP001066276"/>
    </source>
</evidence>
<evidence type="ECO:0000313" key="2">
    <source>
        <dbReference type="EMBL" id="KAJ1162766.1"/>
    </source>
</evidence>
<feature type="region of interest" description="Disordered" evidence="1">
    <location>
        <begin position="14"/>
        <end position="52"/>
    </location>
</feature>
<accession>A0AAV7SD50</accession>